<name>S9ULU8_9TRYP</name>
<dbReference type="EMBL" id="ATMH01004324">
    <property type="protein sequence ID" value="EPY29923.1"/>
    <property type="molecule type" value="Genomic_DNA"/>
</dbReference>
<reference evidence="7 9" key="1">
    <citation type="journal article" date="2013" name="PLoS ONE">
        <title>Predicting the Proteins of Angomonas deanei, Strigomonas culicis and Their Respective Endosymbionts Reveals New Aspects of the Trypanosomatidae Family.</title>
        <authorList>
            <person name="Motta M.C."/>
            <person name="Martins A.C."/>
            <person name="de Souza S.S."/>
            <person name="Catta-Preta C.M."/>
            <person name="Silva R."/>
            <person name="Klein C.C."/>
            <person name="de Almeida L.G."/>
            <person name="de Lima Cunha O."/>
            <person name="Ciapina L.P."/>
            <person name="Brocchi M."/>
            <person name="Colabardini A.C."/>
            <person name="de Araujo Lima B."/>
            <person name="Machado C.R."/>
            <person name="de Almeida Soares C.M."/>
            <person name="Probst C.M."/>
            <person name="de Menezes C.B."/>
            <person name="Thompson C.E."/>
            <person name="Bartholomeu D.C."/>
            <person name="Gradia D.F."/>
            <person name="Pavoni D.P."/>
            <person name="Grisard E.C."/>
            <person name="Fantinatti-Garboggini F."/>
            <person name="Marchini F.K."/>
            <person name="Rodrigues-Luiz G.F."/>
            <person name="Wagner G."/>
            <person name="Goldman G.H."/>
            <person name="Fietto J.L."/>
            <person name="Elias M.C."/>
            <person name="Goldman M.H."/>
            <person name="Sagot M.F."/>
            <person name="Pereira M."/>
            <person name="Stoco P.H."/>
            <person name="de Mendonca-Neto R.P."/>
            <person name="Teixeira S.M."/>
            <person name="Maciel T.E."/>
            <person name="de Oliveira Mendes T.A."/>
            <person name="Urmenyi T.P."/>
            <person name="de Souza W."/>
            <person name="Schenkman S."/>
            <person name="de Vasconcelos A.T."/>
        </authorList>
    </citation>
    <scope>NUCLEOTIDE SEQUENCE [LARGE SCALE GENOMIC DNA]</scope>
</reference>
<dbReference type="EMBL" id="ATMH01002460">
    <property type="protein sequence ID" value="EPY33156.1"/>
    <property type="molecule type" value="Genomic_DNA"/>
</dbReference>
<protein>
    <submittedName>
        <fullName evidence="7">Ankyrin</fullName>
    </submittedName>
</protein>
<accession>S9ULU8</accession>
<dbReference type="SMART" id="SM00248">
    <property type="entry name" value="ANK"/>
    <property type="match status" value="6"/>
</dbReference>
<evidence type="ECO:0000313" key="5">
    <source>
        <dbReference type="EMBL" id="EPY21011.1"/>
    </source>
</evidence>
<evidence type="ECO:0000256" key="2">
    <source>
        <dbReference type="ARBA" id="ARBA00023043"/>
    </source>
</evidence>
<keyword evidence="2 3" id="KW-0040">ANK repeat</keyword>
<feature type="compositionally biased region" description="Basic residues" evidence="4">
    <location>
        <begin position="363"/>
        <end position="372"/>
    </location>
</feature>
<feature type="region of interest" description="Disordered" evidence="4">
    <location>
        <begin position="324"/>
        <end position="372"/>
    </location>
</feature>
<dbReference type="EMBL" id="ATMH01008732">
    <property type="protein sequence ID" value="EPY21011.1"/>
    <property type="molecule type" value="Genomic_DNA"/>
</dbReference>
<dbReference type="Pfam" id="PF12796">
    <property type="entry name" value="Ank_2"/>
    <property type="match status" value="2"/>
</dbReference>
<dbReference type="PANTHER" id="PTHR24198:SF165">
    <property type="entry name" value="ANKYRIN REPEAT-CONTAINING PROTEIN-RELATED"/>
    <property type="match status" value="1"/>
</dbReference>
<dbReference type="OrthoDB" id="539213at2759"/>
<keyword evidence="1" id="KW-0677">Repeat</keyword>
<feature type="repeat" description="ANK" evidence="3">
    <location>
        <begin position="206"/>
        <end position="238"/>
    </location>
</feature>
<dbReference type="InterPro" id="IPR036770">
    <property type="entry name" value="Ankyrin_rpt-contain_sf"/>
</dbReference>
<organism evidence="7 9">
    <name type="scientific">Strigomonas culicis</name>
    <dbReference type="NCBI Taxonomy" id="28005"/>
    <lineage>
        <taxon>Eukaryota</taxon>
        <taxon>Discoba</taxon>
        <taxon>Euglenozoa</taxon>
        <taxon>Kinetoplastea</taxon>
        <taxon>Metakinetoplastina</taxon>
        <taxon>Trypanosomatida</taxon>
        <taxon>Trypanosomatidae</taxon>
        <taxon>Strigomonadinae</taxon>
        <taxon>Strigomonas</taxon>
    </lineage>
</organism>
<sequence>MAELPKAPRRVKSDDENMEKIHAAARKGNLDEVRRLVEVGVDPTLANRFGCTALHLACKHGQVDTAKYLTRVGDVLTSWHGQKPLHLAVLSNQLPLVQALVDGAHTAGRSIDAQLNECDEMALTEVGGRPKPCRGQTALHWCIALGDDYLPMLRLLTRLGASPTAKDRDGETPLMRAMEFNNSAALEAMLQEVKPSALRLDFLDAQGRSHLHWAILSNEEQTALQLLEMGHDPNVEDNEHIAPVILAVRGALVRLTAKLLEIGDPFIVQSAPFHNGTTMMADRIAWLPYVAARERATEPEALRLLAQDKQQVIQLMQEKLDSINRSFSGTGDEDGGTVKKKKGAPGAGAKMKLAPSAPIRSKSTSKPRLAKK</sequence>
<proteinExistence type="predicted"/>
<gene>
    <name evidence="8" type="ORF">STCU_02460</name>
    <name evidence="7" type="ORF">STCU_04324</name>
    <name evidence="6" type="ORF">STCU_06231</name>
    <name evidence="5" type="ORF">STCU_08732</name>
</gene>
<dbReference type="AlphaFoldDB" id="S9ULU8"/>
<dbReference type="PANTHER" id="PTHR24198">
    <property type="entry name" value="ANKYRIN REPEAT AND PROTEIN KINASE DOMAIN-CONTAINING PROTEIN"/>
    <property type="match status" value="1"/>
</dbReference>
<comment type="caution">
    <text evidence="7">The sequence shown here is derived from an EMBL/GenBank/DDBJ whole genome shotgun (WGS) entry which is preliminary data.</text>
</comment>
<evidence type="ECO:0000313" key="7">
    <source>
        <dbReference type="EMBL" id="EPY29923.1"/>
    </source>
</evidence>
<dbReference type="PROSITE" id="PS50088">
    <property type="entry name" value="ANK_REPEAT"/>
    <property type="match status" value="5"/>
</dbReference>
<dbReference type="SUPFAM" id="SSF48403">
    <property type="entry name" value="Ankyrin repeat"/>
    <property type="match status" value="1"/>
</dbReference>
<feature type="repeat" description="ANK" evidence="3">
    <location>
        <begin position="134"/>
        <end position="168"/>
    </location>
</feature>
<evidence type="ECO:0000313" key="9">
    <source>
        <dbReference type="Proteomes" id="UP000015354"/>
    </source>
</evidence>
<keyword evidence="9" id="KW-1185">Reference proteome</keyword>
<dbReference type="PROSITE" id="PS50297">
    <property type="entry name" value="ANK_REP_REGION"/>
    <property type="match status" value="3"/>
</dbReference>
<evidence type="ECO:0000256" key="1">
    <source>
        <dbReference type="ARBA" id="ARBA00022737"/>
    </source>
</evidence>
<evidence type="ECO:0000313" key="6">
    <source>
        <dbReference type="EMBL" id="EPY26279.1"/>
    </source>
</evidence>
<dbReference type="Gene3D" id="1.25.40.20">
    <property type="entry name" value="Ankyrin repeat-containing domain"/>
    <property type="match status" value="1"/>
</dbReference>
<evidence type="ECO:0000256" key="4">
    <source>
        <dbReference type="SAM" id="MobiDB-lite"/>
    </source>
</evidence>
<reference evidence="7" key="2">
    <citation type="submission" date="2013-03" db="EMBL/GenBank/DDBJ databases">
        <authorList>
            <person name="Motta M.C.M."/>
            <person name="Martins A.C.A."/>
            <person name="Preta C.M.C.C."/>
            <person name="Silva R."/>
            <person name="de Souza S.S."/>
            <person name="Klein C.C."/>
            <person name="de Almeida L.G.P."/>
            <person name="Cunha O.L."/>
            <person name="Colabardini A.C."/>
            <person name="Lima B.A."/>
            <person name="Machado C.R."/>
            <person name="Soares C.M.A."/>
            <person name="de Menezes C.B.A."/>
            <person name="Bartolomeu D.C."/>
            <person name="Grisard E.C."/>
            <person name="Fantinatti-Garboggini F."/>
            <person name="Rodrigues-Luiz G.F."/>
            <person name="Wagner G."/>
            <person name="Goldman G.H."/>
            <person name="Fietto J.L.R."/>
            <person name="Ciapina L.P."/>
            <person name="Brocchi M."/>
            <person name="Elias M.C."/>
            <person name="Goldman M.H.S."/>
            <person name="Sagot M.-F."/>
            <person name="Pereira M."/>
            <person name="Stoco P.H."/>
            <person name="Teixeira S.M.R."/>
            <person name="de Mendonca-Neto R.P."/>
            <person name="Maciel T.E.F."/>
            <person name="Mendes T.A.O."/>
            <person name="Urmenyi T.P."/>
            <person name="Teixeira M.M.G."/>
            <person name="de Camargo E.F.P."/>
            <person name="de Sousa W."/>
            <person name="Schenkman S."/>
            <person name="de Vasconcelos A.T.R."/>
        </authorList>
    </citation>
    <scope>NUCLEOTIDE SEQUENCE</scope>
</reference>
<feature type="repeat" description="ANK" evidence="3">
    <location>
        <begin position="16"/>
        <end position="48"/>
    </location>
</feature>
<feature type="repeat" description="ANK" evidence="3">
    <location>
        <begin position="80"/>
        <end position="102"/>
    </location>
</feature>
<dbReference type="Proteomes" id="UP000015354">
    <property type="component" value="Unassembled WGS sequence"/>
</dbReference>
<evidence type="ECO:0000313" key="8">
    <source>
        <dbReference type="EMBL" id="EPY33156.1"/>
    </source>
</evidence>
<evidence type="ECO:0000256" key="3">
    <source>
        <dbReference type="PROSITE-ProRule" id="PRU00023"/>
    </source>
</evidence>
<dbReference type="EMBL" id="ATMH01006231">
    <property type="protein sequence ID" value="EPY26279.1"/>
    <property type="molecule type" value="Genomic_DNA"/>
</dbReference>
<dbReference type="InterPro" id="IPR002110">
    <property type="entry name" value="Ankyrin_rpt"/>
</dbReference>
<feature type="repeat" description="ANK" evidence="3">
    <location>
        <begin position="49"/>
        <end position="73"/>
    </location>
</feature>